<protein>
    <submittedName>
        <fullName evidence="1">Uncharacterized protein</fullName>
    </submittedName>
</protein>
<reference evidence="1 2" key="1">
    <citation type="submission" date="2015-11" db="EMBL/GenBank/DDBJ databases">
        <title>Expanding the genomic diversity of Burkholderia species for the development of highly accurate diagnostics.</title>
        <authorList>
            <person name="Sahl J."/>
            <person name="Keim P."/>
            <person name="Wagner D."/>
        </authorList>
    </citation>
    <scope>NUCLEOTIDE SEQUENCE [LARGE SCALE GENOMIC DNA]</scope>
    <source>
        <strain evidence="1 2">MSMB1960WGS</strain>
    </source>
</reference>
<organism evidence="1">
    <name type="scientific">Burkholderia stagnalis</name>
    <dbReference type="NCBI Taxonomy" id="1503054"/>
    <lineage>
        <taxon>Bacteria</taxon>
        <taxon>Pseudomonadati</taxon>
        <taxon>Pseudomonadota</taxon>
        <taxon>Betaproteobacteria</taxon>
        <taxon>Burkholderiales</taxon>
        <taxon>Burkholderiaceae</taxon>
        <taxon>Burkholderia</taxon>
        <taxon>Burkholderia cepacia complex</taxon>
    </lineage>
</organism>
<dbReference type="EMBL" id="LPHB01000040">
    <property type="protein sequence ID" value="KWA62672.1"/>
    <property type="molecule type" value="Genomic_DNA"/>
</dbReference>
<dbReference type="AlphaFoldDB" id="A0A119H1Z3"/>
<gene>
    <name evidence="1" type="ORF">WT44_13665</name>
</gene>
<proteinExistence type="predicted"/>
<evidence type="ECO:0000313" key="1">
    <source>
        <dbReference type="EMBL" id="KWA62672.1"/>
    </source>
</evidence>
<dbReference type="Proteomes" id="UP000068603">
    <property type="component" value="Unassembled WGS sequence"/>
</dbReference>
<comment type="caution">
    <text evidence="1">The sequence shown here is derived from an EMBL/GenBank/DDBJ whole genome shotgun (WGS) entry which is preliminary data.</text>
</comment>
<name>A0A119H1Z3_9BURK</name>
<evidence type="ECO:0000313" key="2">
    <source>
        <dbReference type="Proteomes" id="UP000068603"/>
    </source>
</evidence>
<sequence>MRFELCFRFVALLSRERSQGAGREGQQNGDLGVMVGLSIFEFAQLLFEIGGGWFMRAPFVEGC</sequence>
<accession>A0A119H1Z3</accession>